<dbReference type="Pfam" id="PF00400">
    <property type="entry name" value="WD40"/>
    <property type="match status" value="1"/>
</dbReference>
<feature type="repeat" description="WD" evidence="3">
    <location>
        <begin position="281"/>
        <end position="322"/>
    </location>
</feature>
<evidence type="ECO:0000256" key="2">
    <source>
        <dbReference type="ARBA" id="ARBA00022737"/>
    </source>
</evidence>
<dbReference type="AlphaFoldDB" id="A0A2T2PA31"/>
<dbReference type="PANTHER" id="PTHR19848:SF8">
    <property type="entry name" value="F-BOX AND WD REPEAT DOMAIN CONTAINING 7"/>
    <property type="match status" value="1"/>
</dbReference>
<name>A0A2T2PA31_CORCC</name>
<evidence type="ECO:0000256" key="4">
    <source>
        <dbReference type="SAM" id="MobiDB-lite"/>
    </source>
</evidence>
<keyword evidence="2" id="KW-0677">Repeat</keyword>
<dbReference type="SMART" id="SM00320">
    <property type="entry name" value="WD40"/>
    <property type="match status" value="3"/>
</dbReference>
<dbReference type="OrthoDB" id="1367865at2759"/>
<feature type="compositionally biased region" description="Basic and acidic residues" evidence="4">
    <location>
        <begin position="519"/>
        <end position="543"/>
    </location>
</feature>
<gene>
    <name evidence="5" type="ORF">BS50DRAFT_605983</name>
</gene>
<dbReference type="Proteomes" id="UP000240883">
    <property type="component" value="Unassembled WGS sequence"/>
</dbReference>
<dbReference type="InterPro" id="IPR015943">
    <property type="entry name" value="WD40/YVTN_repeat-like_dom_sf"/>
</dbReference>
<dbReference type="InterPro" id="IPR036322">
    <property type="entry name" value="WD40_repeat_dom_sf"/>
</dbReference>
<proteinExistence type="predicted"/>
<dbReference type="Gene3D" id="2.130.10.10">
    <property type="entry name" value="YVTN repeat-like/Quinoprotein amine dehydrogenase"/>
    <property type="match status" value="1"/>
</dbReference>
<dbReference type="STRING" id="1448308.A0A2T2PA31"/>
<keyword evidence="1 3" id="KW-0853">WD repeat</keyword>
<protein>
    <submittedName>
        <fullName evidence="5">WD40 repeat-like protein</fullName>
    </submittedName>
</protein>
<keyword evidence="6" id="KW-1185">Reference proteome</keyword>
<feature type="region of interest" description="Disordered" evidence="4">
    <location>
        <begin position="505"/>
        <end position="543"/>
    </location>
</feature>
<dbReference type="SUPFAM" id="SSF50978">
    <property type="entry name" value="WD40 repeat-like"/>
    <property type="match status" value="1"/>
</dbReference>
<accession>A0A2T2PA31</accession>
<evidence type="ECO:0000256" key="1">
    <source>
        <dbReference type="ARBA" id="ARBA00022574"/>
    </source>
</evidence>
<reference evidence="5 6" key="1">
    <citation type="journal article" date="2018" name="Front. Microbiol.">
        <title>Genome-Wide Analysis of Corynespora cassiicola Leaf Fall Disease Putative Effectors.</title>
        <authorList>
            <person name="Lopez D."/>
            <person name="Ribeiro S."/>
            <person name="Label P."/>
            <person name="Fumanal B."/>
            <person name="Venisse J.S."/>
            <person name="Kohler A."/>
            <person name="de Oliveira R.R."/>
            <person name="Labutti K."/>
            <person name="Lipzen A."/>
            <person name="Lail K."/>
            <person name="Bauer D."/>
            <person name="Ohm R.A."/>
            <person name="Barry K.W."/>
            <person name="Spatafora J."/>
            <person name="Grigoriev I.V."/>
            <person name="Martin F.M."/>
            <person name="Pujade-Renaud V."/>
        </authorList>
    </citation>
    <scope>NUCLEOTIDE SEQUENCE [LARGE SCALE GENOMIC DNA]</scope>
    <source>
        <strain evidence="5 6">Philippines</strain>
    </source>
</reference>
<dbReference type="PROSITE" id="PS50294">
    <property type="entry name" value="WD_REPEATS_REGION"/>
    <property type="match status" value="1"/>
</dbReference>
<dbReference type="PROSITE" id="PS50082">
    <property type="entry name" value="WD_REPEATS_2"/>
    <property type="match status" value="1"/>
</dbReference>
<dbReference type="EMBL" id="KZ678128">
    <property type="protein sequence ID" value="PSN74519.1"/>
    <property type="molecule type" value="Genomic_DNA"/>
</dbReference>
<dbReference type="InterPro" id="IPR001680">
    <property type="entry name" value="WD40_rpt"/>
</dbReference>
<organism evidence="5 6">
    <name type="scientific">Corynespora cassiicola Philippines</name>
    <dbReference type="NCBI Taxonomy" id="1448308"/>
    <lineage>
        <taxon>Eukaryota</taxon>
        <taxon>Fungi</taxon>
        <taxon>Dikarya</taxon>
        <taxon>Ascomycota</taxon>
        <taxon>Pezizomycotina</taxon>
        <taxon>Dothideomycetes</taxon>
        <taxon>Pleosporomycetidae</taxon>
        <taxon>Pleosporales</taxon>
        <taxon>Corynesporascaceae</taxon>
        <taxon>Corynespora</taxon>
    </lineage>
</organism>
<evidence type="ECO:0000313" key="5">
    <source>
        <dbReference type="EMBL" id="PSN74519.1"/>
    </source>
</evidence>
<sequence length="556" mass="63326">MKYQMATTSEAFFESYELPLHMERDFQVAGRPAEFAPGHPLKWGLEDSAIDLSERIFGTDERFPGLSDSAVSSDGKLLAVSGGSKTLIYDIATQELRQELDGSGVLHFRPTLDAQNDTELLEREAKPIYVLTSNVRDDIGLCGRQGRKSQRILWELNQNGRLLVDEEPIDSDAFASKAISFILPELKSRHEWSEEMVSRSQLHTEIKTSLMALDSEHRRRHNTILEDATVGSFSSTPFNKEGTLMLYHHCNGNTQNGMREAEKLPQVIVWDMEKGKPVHSLRGHTDAIMWSSFSPDGLHIASVAWDNTIRVYNSETGNLEWAAGKHEEHQAWSAEFSHDSAYIVWSTNGGRTIQVHHVSDGSLISTFTHDAKRDWARKFKWHPSNQMLAFSLGGTSFIWSPFGGPQGKIIQEITLPEPDAGRYPFLAIRNSGWDAEGRYFHFMTSDNSILVYDTYKNVKEMYKRPHGAKVQYVKKRFHVIYDDQGKRKLYITVDGDLKARFWKDEHQNERAEGGLNPDPKSEENHGIVDQPKEKEDVEVKEREEWVEKGASIWTAE</sequence>
<evidence type="ECO:0000313" key="6">
    <source>
        <dbReference type="Proteomes" id="UP000240883"/>
    </source>
</evidence>
<evidence type="ECO:0000256" key="3">
    <source>
        <dbReference type="PROSITE-ProRule" id="PRU00221"/>
    </source>
</evidence>
<dbReference type="PANTHER" id="PTHR19848">
    <property type="entry name" value="WD40 REPEAT PROTEIN"/>
    <property type="match status" value="1"/>
</dbReference>